<dbReference type="SUPFAM" id="SSF53335">
    <property type="entry name" value="S-adenosyl-L-methionine-dependent methyltransferases"/>
    <property type="match status" value="1"/>
</dbReference>
<organism evidence="1 2">
    <name type="scientific">Chryseobacterium luquanense</name>
    <dbReference type="NCBI Taxonomy" id="2983766"/>
    <lineage>
        <taxon>Bacteria</taxon>
        <taxon>Pseudomonadati</taxon>
        <taxon>Bacteroidota</taxon>
        <taxon>Flavobacteriia</taxon>
        <taxon>Flavobacteriales</taxon>
        <taxon>Weeksellaceae</taxon>
        <taxon>Chryseobacterium group</taxon>
        <taxon>Chryseobacterium</taxon>
    </lineage>
</organism>
<keyword evidence="1" id="KW-0808">Transferase</keyword>
<name>A0ABT3Y852_9FLAO</name>
<dbReference type="Pfam" id="PF13578">
    <property type="entry name" value="Methyltransf_24"/>
    <property type="match status" value="1"/>
</dbReference>
<dbReference type="RefSeq" id="WP_267282745.1">
    <property type="nucleotide sequence ID" value="NZ_JAOVZV010000022.1"/>
</dbReference>
<dbReference type="GO" id="GO:0008168">
    <property type="term" value="F:methyltransferase activity"/>
    <property type="evidence" value="ECO:0007669"/>
    <property type="project" value="UniProtKB-KW"/>
</dbReference>
<dbReference type="GO" id="GO:0032259">
    <property type="term" value="P:methylation"/>
    <property type="evidence" value="ECO:0007669"/>
    <property type="project" value="UniProtKB-KW"/>
</dbReference>
<sequence length="264" mass="30615">MSKIKKTFQALQNIAQEPSLLNLVINDNESRKKEFVEKYPHLKSLPQIDFTDLDEDFDESVDLAFLDGGSLPTDLVLLKTLAKGKNSYFEIGTWRGESVWNIAKIINDCTTFNLSKEEINTLGLDKRYAELHGIISKKNPDILHLEGNSKTFDFQDLNKKYDLIFIDGDHSYEMVKNDTEKVFENLVHENSVVVWHDYAFNPEKVRYEVFKGILDGLPTEFHSKIYHVANTMCAVYIKENFTTKEFEELKSPDFLFEVNLKIKK</sequence>
<keyword evidence="2" id="KW-1185">Reference proteome</keyword>
<reference evidence="1" key="1">
    <citation type="submission" date="2022-10" db="EMBL/GenBank/DDBJ databases">
        <title>Chryseobacterium sp. nov., a novel bacterial species.</title>
        <authorList>
            <person name="Cao Y."/>
        </authorList>
    </citation>
    <scope>NUCLEOTIDE SEQUENCE</scope>
    <source>
        <strain evidence="1">KC 927</strain>
    </source>
</reference>
<evidence type="ECO:0000313" key="1">
    <source>
        <dbReference type="EMBL" id="MCX8534293.1"/>
    </source>
</evidence>
<dbReference type="Gene3D" id="3.40.50.150">
    <property type="entry name" value="Vaccinia Virus protein VP39"/>
    <property type="match status" value="1"/>
</dbReference>
<dbReference type="InterPro" id="IPR029063">
    <property type="entry name" value="SAM-dependent_MTases_sf"/>
</dbReference>
<protein>
    <submittedName>
        <fullName evidence="1">Class I SAM-dependent methyltransferase</fullName>
    </submittedName>
</protein>
<dbReference type="EMBL" id="JAOVZV010000022">
    <property type="protein sequence ID" value="MCX8534293.1"/>
    <property type="molecule type" value="Genomic_DNA"/>
</dbReference>
<keyword evidence="1" id="KW-0489">Methyltransferase</keyword>
<gene>
    <name evidence="1" type="ORF">OEA66_18255</name>
</gene>
<accession>A0ABT3Y852</accession>
<evidence type="ECO:0000313" key="2">
    <source>
        <dbReference type="Proteomes" id="UP001070176"/>
    </source>
</evidence>
<dbReference type="Proteomes" id="UP001070176">
    <property type="component" value="Unassembled WGS sequence"/>
</dbReference>
<comment type="caution">
    <text evidence="1">The sequence shown here is derived from an EMBL/GenBank/DDBJ whole genome shotgun (WGS) entry which is preliminary data.</text>
</comment>
<proteinExistence type="predicted"/>